<protein>
    <submittedName>
        <fullName evidence="3">LCP family protein</fullName>
    </submittedName>
</protein>
<comment type="similarity">
    <text evidence="1">Belongs to the LytR/CpsA/Psr (LCP) family.</text>
</comment>
<evidence type="ECO:0000313" key="4">
    <source>
        <dbReference type="Proteomes" id="UP000640274"/>
    </source>
</evidence>
<dbReference type="AlphaFoldDB" id="A0A934IYP5"/>
<dbReference type="InterPro" id="IPR050922">
    <property type="entry name" value="LytR/CpsA/Psr_CW_biosynth"/>
</dbReference>
<reference evidence="3" key="1">
    <citation type="submission" date="2020-12" db="EMBL/GenBank/DDBJ databases">
        <authorList>
            <person name="Huq M.A."/>
        </authorList>
    </citation>
    <scope>NUCLEOTIDE SEQUENCE</scope>
    <source>
        <strain evidence="3">MAHUQ-46</strain>
    </source>
</reference>
<sequence length="337" mass="38287">MRRFNKKVWLPVLIVAIVLLGCVGYFNRTALALWGFDHFLSNHVENQLVKSYQPLQRLNQNKPEKKLDEVLQKPMTMLLLGVDQRDKERGRSDTMIVSVVRPKDGALLLLSIPRDAYVDIPGRKSKDKITHAYAFGQANLAVKTVEELLDTKIDHYAAINFQGFREAIDALGGITLPIDKDIVNKGYDHEKFTIKGGQERYNGTDTLNYVRYREDAGGDSSRAGRHQIFITTLMNEATHVSQWSKLPGLFAIMGDNFTTDLKPEQIIGLGKSMLGKHDVYSYTLNGEGRRLVDGGPWYYFLNDQDVKQAKQWIKSWKDDSLAQNQLPLPNSEQSDKE</sequence>
<dbReference type="RefSeq" id="WP_199019220.1">
    <property type="nucleotide sequence ID" value="NZ_JAELUP010000037.1"/>
</dbReference>
<dbReference type="Pfam" id="PF03816">
    <property type="entry name" value="LytR_cpsA_psr"/>
    <property type="match status" value="1"/>
</dbReference>
<dbReference type="PANTHER" id="PTHR33392:SF6">
    <property type="entry name" value="POLYISOPRENYL-TEICHOIC ACID--PEPTIDOGLYCAN TEICHOIC ACID TRANSFERASE TAGU"/>
    <property type="match status" value="1"/>
</dbReference>
<feature type="domain" description="Cell envelope-related transcriptional attenuator" evidence="2">
    <location>
        <begin position="91"/>
        <end position="237"/>
    </location>
</feature>
<dbReference type="EMBL" id="JAELUP010000037">
    <property type="protein sequence ID" value="MBJ6361667.1"/>
    <property type="molecule type" value="Genomic_DNA"/>
</dbReference>
<dbReference type="PANTHER" id="PTHR33392">
    <property type="entry name" value="POLYISOPRENYL-TEICHOIC ACID--PEPTIDOGLYCAN TEICHOIC ACID TRANSFERASE TAGU"/>
    <property type="match status" value="1"/>
</dbReference>
<gene>
    <name evidence="3" type="ORF">JFN88_10210</name>
</gene>
<evidence type="ECO:0000313" key="3">
    <source>
        <dbReference type="EMBL" id="MBJ6361667.1"/>
    </source>
</evidence>
<proteinExistence type="inferred from homology"/>
<dbReference type="InterPro" id="IPR004474">
    <property type="entry name" value="LytR_CpsA_psr"/>
</dbReference>
<comment type="caution">
    <text evidence="3">The sequence shown here is derived from an EMBL/GenBank/DDBJ whole genome shotgun (WGS) entry which is preliminary data.</text>
</comment>
<dbReference type="Proteomes" id="UP000640274">
    <property type="component" value="Unassembled WGS sequence"/>
</dbReference>
<name>A0A934IYP5_9BACL</name>
<dbReference type="Gene3D" id="3.40.630.190">
    <property type="entry name" value="LCP protein"/>
    <property type="match status" value="1"/>
</dbReference>
<dbReference type="NCBIfam" id="TIGR00350">
    <property type="entry name" value="lytR_cpsA_psr"/>
    <property type="match status" value="1"/>
</dbReference>
<keyword evidence="4" id="KW-1185">Reference proteome</keyword>
<evidence type="ECO:0000256" key="1">
    <source>
        <dbReference type="ARBA" id="ARBA00006068"/>
    </source>
</evidence>
<evidence type="ECO:0000259" key="2">
    <source>
        <dbReference type="Pfam" id="PF03816"/>
    </source>
</evidence>
<accession>A0A934IYP5</accession>
<dbReference type="PROSITE" id="PS51257">
    <property type="entry name" value="PROKAR_LIPOPROTEIN"/>
    <property type="match status" value="1"/>
</dbReference>
<organism evidence="3 4">
    <name type="scientific">Paenibacillus roseus</name>
    <dbReference type="NCBI Taxonomy" id="2798579"/>
    <lineage>
        <taxon>Bacteria</taxon>
        <taxon>Bacillati</taxon>
        <taxon>Bacillota</taxon>
        <taxon>Bacilli</taxon>
        <taxon>Bacillales</taxon>
        <taxon>Paenibacillaceae</taxon>
        <taxon>Paenibacillus</taxon>
    </lineage>
</organism>